<protein>
    <submittedName>
        <fullName evidence="1">Uncharacterized protein</fullName>
    </submittedName>
</protein>
<organism evidence="1">
    <name type="scientific">Cacopsylla melanoneura</name>
    <dbReference type="NCBI Taxonomy" id="428564"/>
    <lineage>
        <taxon>Eukaryota</taxon>
        <taxon>Metazoa</taxon>
        <taxon>Ecdysozoa</taxon>
        <taxon>Arthropoda</taxon>
        <taxon>Hexapoda</taxon>
        <taxon>Insecta</taxon>
        <taxon>Pterygota</taxon>
        <taxon>Neoptera</taxon>
        <taxon>Paraneoptera</taxon>
        <taxon>Hemiptera</taxon>
        <taxon>Sternorrhyncha</taxon>
        <taxon>Psylloidea</taxon>
        <taxon>Psyllidae</taxon>
        <taxon>Psyllinae</taxon>
        <taxon>Cacopsylla</taxon>
    </lineage>
</organism>
<dbReference type="EMBL" id="HBUF01541174">
    <property type="protein sequence ID" value="CAG6755134.1"/>
    <property type="molecule type" value="Transcribed_RNA"/>
</dbReference>
<dbReference type="AlphaFoldDB" id="A0A8D8ZWC1"/>
<evidence type="ECO:0000313" key="1">
    <source>
        <dbReference type="EMBL" id="CAG6755134.1"/>
    </source>
</evidence>
<proteinExistence type="predicted"/>
<sequence length="106" mass="12304">MSPIWSVSSPYSMNRMWSVSKKIQLQITGHLRSLFSVEALLNVIKICGLCRSVRLINYTPTTLFVTHKPFYLYSCSSFKTQTFDCLSVRSVFCRSTKQNRSKTFEF</sequence>
<accession>A0A8D8ZWC1</accession>
<reference evidence="1" key="1">
    <citation type="submission" date="2021-05" db="EMBL/GenBank/DDBJ databases">
        <authorList>
            <person name="Alioto T."/>
            <person name="Alioto T."/>
            <person name="Gomez Garrido J."/>
        </authorList>
    </citation>
    <scope>NUCLEOTIDE SEQUENCE</scope>
</reference>
<name>A0A8D8ZWC1_9HEMI</name>